<proteinExistence type="predicted"/>
<keyword evidence="3" id="KW-1185">Reference proteome</keyword>
<evidence type="ECO:0000313" key="3">
    <source>
        <dbReference type="Proteomes" id="UP000602050"/>
    </source>
</evidence>
<reference evidence="2" key="1">
    <citation type="journal article" date="2014" name="Int. J. Syst. Evol. Microbiol.">
        <title>Complete genome sequence of Corynebacterium casei LMG S-19264T (=DSM 44701T), isolated from a smear-ripened cheese.</title>
        <authorList>
            <consortium name="US DOE Joint Genome Institute (JGI-PGF)"/>
            <person name="Walter F."/>
            <person name="Albersmeier A."/>
            <person name="Kalinowski J."/>
            <person name="Ruckert C."/>
        </authorList>
    </citation>
    <scope>NUCLEOTIDE SEQUENCE</scope>
    <source>
        <strain evidence="2">CGMCC 1.12360</strain>
    </source>
</reference>
<dbReference type="RefSeq" id="WP_188391198.1">
    <property type="nucleotide sequence ID" value="NZ_BMEV01000012.1"/>
</dbReference>
<sequence length="59" mass="6902">MGRDEHRNKKNQYLAQTPKTEVSDGIDIEFSEELADIDDRKAQERSKAAERRVKARRTL</sequence>
<organism evidence="2 3">
    <name type="scientific">Compostibacillus humi</name>
    <dbReference type="NCBI Taxonomy" id="1245525"/>
    <lineage>
        <taxon>Bacteria</taxon>
        <taxon>Bacillati</taxon>
        <taxon>Bacillota</taxon>
        <taxon>Bacilli</taxon>
        <taxon>Bacillales</taxon>
        <taxon>Bacillaceae</taxon>
        <taxon>Compostibacillus</taxon>
    </lineage>
</organism>
<dbReference type="AlphaFoldDB" id="A0A8J2ZQQ0"/>
<feature type="compositionally biased region" description="Polar residues" evidence="1">
    <location>
        <begin position="11"/>
        <end position="20"/>
    </location>
</feature>
<feature type="region of interest" description="Disordered" evidence="1">
    <location>
        <begin position="38"/>
        <end position="59"/>
    </location>
</feature>
<accession>A0A8J2ZQQ0</accession>
<feature type="region of interest" description="Disordered" evidence="1">
    <location>
        <begin position="1"/>
        <end position="20"/>
    </location>
</feature>
<gene>
    <name evidence="2" type="ORF">GCM10010978_09170</name>
</gene>
<dbReference type="Pfam" id="PF14151">
    <property type="entry name" value="YfhD"/>
    <property type="match status" value="1"/>
</dbReference>
<evidence type="ECO:0000313" key="2">
    <source>
        <dbReference type="EMBL" id="GGH72355.1"/>
    </source>
</evidence>
<feature type="compositionally biased region" description="Basic and acidic residues" evidence="1">
    <location>
        <begin position="38"/>
        <end position="52"/>
    </location>
</feature>
<dbReference type="Proteomes" id="UP000602050">
    <property type="component" value="Unassembled WGS sequence"/>
</dbReference>
<protein>
    <recommendedName>
        <fullName evidence="4">YfhD family protein</fullName>
    </recommendedName>
</protein>
<name>A0A8J2ZQQ0_9BACI</name>
<evidence type="ECO:0008006" key="4">
    <source>
        <dbReference type="Google" id="ProtNLM"/>
    </source>
</evidence>
<comment type="caution">
    <text evidence="2">The sequence shown here is derived from an EMBL/GenBank/DDBJ whole genome shotgun (WGS) entry which is preliminary data.</text>
</comment>
<reference evidence="2" key="2">
    <citation type="submission" date="2020-09" db="EMBL/GenBank/DDBJ databases">
        <authorList>
            <person name="Sun Q."/>
            <person name="Zhou Y."/>
        </authorList>
    </citation>
    <scope>NUCLEOTIDE SEQUENCE</scope>
    <source>
        <strain evidence="2">CGMCC 1.12360</strain>
    </source>
</reference>
<evidence type="ECO:0000256" key="1">
    <source>
        <dbReference type="SAM" id="MobiDB-lite"/>
    </source>
</evidence>
<dbReference type="EMBL" id="BMEV01000012">
    <property type="protein sequence ID" value="GGH72355.1"/>
    <property type="molecule type" value="Genomic_DNA"/>
</dbReference>
<dbReference type="InterPro" id="IPR025435">
    <property type="entry name" value="YfhD-like"/>
</dbReference>